<dbReference type="EMBL" id="JAEUBG010005535">
    <property type="protein sequence ID" value="KAH3674304.1"/>
    <property type="molecule type" value="Genomic_DNA"/>
</dbReference>
<evidence type="ECO:0000313" key="2">
    <source>
        <dbReference type="Proteomes" id="UP000774326"/>
    </source>
</evidence>
<sequence>MDFIYSDIPIIKDSNVNNQVQKTVNEDLGFTMAFDLWDFEVVISEPSNRELDEDVNITVDYWSIDITVFKLKSQVIDGDVMDQLRGFKVWIVIQIEVEIA</sequence>
<organism evidence="1 2">
    <name type="scientific">Wickerhamomyces pijperi</name>
    <name type="common">Yeast</name>
    <name type="synonym">Pichia pijperi</name>
    <dbReference type="NCBI Taxonomy" id="599730"/>
    <lineage>
        <taxon>Eukaryota</taxon>
        <taxon>Fungi</taxon>
        <taxon>Dikarya</taxon>
        <taxon>Ascomycota</taxon>
        <taxon>Saccharomycotina</taxon>
        <taxon>Saccharomycetes</taxon>
        <taxon>Phaffomycetales</taxon>
        <taxon>Wickerhamomycetaceae</taxon>
        <taxon>Wickerhamomyces</taxon>
    </lineage>
</organism>
<name>A0A9P8PMU4_WICPI</name>
<evidence type="ECO:0000313" key="1">
    <source>
        <dbReference type="EMBL" id="KAH3674304.1"/>
    </source>
</evidence>
<proteinExistence type="predicted"/>
<keyword evidence="2" id="KW-1185">Reference proteome</keyword>
<gene>
    <name evidence="1" type="ORF">WICPIJ_009583</name>
</gene>
<dbReference type="Proteomes" id="UP000774326">
    <property type="component" value="Unassembled WGS sequence"/>
</dbReference>
<accession>A0A9P8PMU4</accession>
<comment type="caution">
    <text evidence="1">The sequence shown here is derived from an EMBL/GenBank/DDBJ whole genome shotgun (WGS) entry which is preliminary data.</text>
</comment>
<reference evidence="1" key="1">
    <citation type="journal article" date="2021" name="Open Biol.">
        <title>Shared evolutionary footprints suggest mitochondrial oxidative damage underlies multiple complex I losses in fungi.</title>
        <authorList>
            <person name="Schikora-Tamarit M.A."/>
            <person name="Marcet-Houben M."/>
            <person name="Nosek J."/>
            <person name="Gabaldon T."/>
        </authorList>
    </citation>
    <scope>NUCLEOTIDE SEQUENCE</scope>
    <source>
        <strain evidence="1">CBS2887</strain>
    </source>
</reference>
<dbReference type="AlphaFoldDB" id="A0A9P8PMU4"/>
<reference evidence="1" key="2">
    <citation type="submission" date="2021-01" db="EMBL/GenBank/DDBJ databases">
        <authorList>
            <person name="Schikora-Tamarit M.A."/>
        </authorList>
    </citation>
    <scope>NUCLEOTIDE SEQUENCE</scope>
    <source>
        <strain evidence="1">CBS2887</strain>
    </source>
</reference>
<protein>
    <submittedName>
        <fullName evidence="1">Uncharacterized protein</fullName>
    </submittedName>
</protein>